<dbReference type="AlphaFoldDB" id="A0A424W5H3"/>
<dbReference type="GO" id="GO:0016787">
    <property type="term" value="F:hydrolase activity"/>
    <property type="evidence" value="ECO:0007669"/>
    <property type="project" value="UniProtKB-KW"/>
</dbReference>
<evidence type="ECO:0000259" key="2">
    <source>
        <dbReference type="Pfam" id="PF00857"/>
    </source>
</evidence>
<dbReference type="Proteomes" id="UP000285324">
    <property type="component" value="Unassembled WGS sequence"/>
</dbReference>
<dbReference type="Gene3D" id="3.40.50.850">
    <property type="entry name" value="Isochorismatase-like"/>
    <property type="match status" value="1"/>
</dbReference>
<organism evidence="3 4">
    <name type="scientific">Alcaligenes xylosoxydans xylosoxydans</name>
    <name type="common">Achromobacter xylosoxidans</name>
    <dbReference type="NCBI Taxonomy" id="85698"/>
    <lineage>
        <taxon>Bacteria</taxon>
        <taxon>Pseudomonadati</taxon>
        <taxon>Pseudomonadota</taxon>
        <taxon>Betaproteobacteria</taxon>
        <taxon>Burkholderiales</taxon>
        <taxon>Alcaligenaceae</taxon>
        <taxon>Achromobacter</taxon>
    </lineage>
</organism>
<comment type="caution">
    <text evidence="3">The sequence shown here is derived from an EMBL/GenBank/DDBJ whole genome shotgun (WGS) entry which is preliminary data.</text>
</comment>
<dbReference type="PANTHER" id="PTHR43540:SF1">
    <property type="entry name" value="ISOCHORISMATASE HYDROLASE"/>
    <property type="match status" value="1"/>
</dbReference>
<proteinExistence type="predicted"/>
<accession>A0A424W5H3</accession>
<feature type="domain" description="Isochorismatase-like" evidence="2">
    <location>
        <begin position="3"/>
        <end position="142"/>
    </location>
</feature>
<sequence>MTTALIVIDVQRALFETTPAPADAEAVLARINALAERARAAGAPVIYVQHESPGSAMDHGLPGWQLDLRLQPADGDVRVRKTTPDSFLRTGLDDALTQAGATQLVVCGYASEFCVDTTVRRAAALGYPVTLAADAHTTQDKPHAPGAQIRAHHNATLSSISSFGVKIAAVPAADIVFGAATAR</sequence>
<gene>
    <name evidence="3" type="ORF">DY367_27515</name>
</gene>
<keyword evidence="1 3" id="KW-0378">Hydrolase</keyword>
<dbReference type="OrthoDB" id="1157330at2"/>
<dbReference type="SUPFAM" id="SSF52499">
    <property type="entry name" value="Isochorismatase-like hydrolases"/>
    <property type="match status" value="1"/>
</dbReference>
<evidence type="ECO:0000313" key="3">
    <source>
        <dbReference type="EMBL" id="RPJ88480.1"/>
    </source>
</evidence>
<dbReference type="EMBL" id="QVXO01000063">
    <property type="protein sequence ID" value="RPJ88480.1"/>
    <property type="molecule type" value="Genomic_DNA"/>
</dbReference>
<dbReference type="PANTHER" id="PTHR43540">
    <property type="entry name" value="PEROXYUREIDOACRYLATE/UREIDOACRYLATE AMIDOHYDROLASE-RELATED"/>
    <property type="match status" value="1"/>
</dbReference>
<evidence type="ECO:0000256" key="1">
    <source>
        <dbReference type="ARBA" id="ARBA00022801"/>
    </source>
</evidence>
<protein>
    <submittedName>
        <fullName evidence="3">Cysteine hydrolase</fullName>
    </submittedName>
</protein>
<dbReference type="Pfam" id="PF00857">
    <property type="entry name" value="Isochorismatase"/>
    <property type="match status" value="1"/>
</dbReference>
<reference evidence="3 4" key="1">
    <citation type="submission" date="2018-08" db="EMBL/GenBank/DDBJ databases">
        <title>Achromobacter xylosoxidans Genome sequencing and assembly.</title>
        <authorList>
            <person name="Wang R."/>
            <person name="Rensing C."/>
            <person name="Li Y."/>
        </authorList>
    </citation>
    <scope>NUCLEOTIDE SEQUENCE [LARGE SCALE GENOMIC DNA]</scope>
    <source>
        <strain evidence="3 4">GD003A</strain>
    </source>
</reference>
<dbReference type="InterPro" id="IPR036380">
    <property type="entry name" value="Isochorismatase-like_sf"/>
</dbReference>
<name>A0A424W5H3_ALCXX</name>
<dbReference type="InterPro" id="IPR000868">
    <property type="entry name" value="Isochorismatase-like_dom"/>
</dbReference>
<dbReference type="RefSeq" id="WP_118934326.1">
    <property type="nucleotide sequence ID" value="NZ_CP061008.1"/>
</dbReference>
<dbReference type="InterPro" id="IPR050272">
    <property type="entry name" value="Isochorismatase-like_hydrls"/>
</dbReference>
<evidence type="ECO:0000313" key="4">
    <source>
        <dbReference type="Proteomes" id="UP000285324"/>
    </source>
</evidence>
<dbReference type="CDD" id="cd01014">
    <property type="entry name" value="nicotinamidase_related"/>
    <property type="match status" value="1"/>
</dbReference>